<evidence type="ECO:0008006" key="2">
    <source>
        <dbReference type="Google" id="ProtNLM"/>
    </source>
</evidence>
<accession>X1SRA7</accession>
<gene>
    <name evidence="1" type="ORF">S12H4_03155</name>
</gene>
<name>X1SRA7_9ZZZZ</name>
<dbReference type="Pfam" id="PF13578">
    <property type="entry name" value="Methyltransf_24"/>
    <property type="match status" value="1"/>
</dbReference>
<sequence>MINLNQLVVEGRFIGVGGDMKAFACLLAGLVIASDARLVFEIGTGRLVSGRAFLYGLEKTKGTLISCDPAKKFNFSHPQFQFMQKTSNEIAKTWNRPIDILFIDGNHRYEEVLFDYKTFAPFVKKNGLIIFHDIRHPVKKIQGPKKKVSENATEN</sequence>
<dbReference type="EMBL" id="BARW01000858">
    <property type="protein sequence ID" value="GAI70354.1"/>
    <property type="molecule type" value="Genomic_DNA"/>
</dbReference>
<protein>
    <recommendedName>
        <fullName evidence="2">Class I SAM-dependent methyltransferase</fullName>
    </recommendedName>
</protein>
<evidence type="ECO:0000313" key="1">
    <source>
        <dbReference type="EMBL" id="GAI70354.1"/>
    </source>
</evidence>
<dbReference type="AlphaFoldDB" id="X1SRA7"/>
<dbReference type="SUPFAM" id="SSF53335">
    <property type="entry name" value="S-adenosyl-L-methionine-dependent methyltransferases"/>
    <property type="match status" value="1"/>
</dbReference>
<reference evidence="1" key="1">
    <citation type="journal article" date="2014" name="Front. Microbiol.">
        <title>High frequency of phylogenetically diverse reductive dehalogenase-homologous genes in deep subseafloor sedimentary metagenomes.</title>
        <authorList>
            <person name="Kawai M."/>
            <person name="Futagami T."/>
            <person name="Toyoda A."/>
            <person name="Takaki Y."/>
            <person name="Nishi S."/>
            <person name="Hori S."/>
            <person name="Arai W."/>
            <person name="Tsubouchi T."/>
            <person name="Morono Y."/>
            <person name="Uchiyama I."/>
            <person name="Ito T."/>
            <person name="Fujiyama A."/>
            <person name="Inagaki F."/>
            <person name="Takami H."/>
        </authorList>
    </citation>
    <scope>NUCLEOTIDE SEQUENCE</scope>
    <source>
        <strain evidence="1">Expedition CK06-06</strain>
    </source>
</reference>
<dbReference type="InterPro" id="IPR029063">
    <property type="entry name" value="SAM-dependent_MTases_sf"/>
</dbReference>
<proteinExistence type="predicted"/>
<dbReference type="Gene3D" id="3.40.50.150">
    <property type="entry name" value="Vaccinia Virus protein VP39"/>
    <property type="match status" value="1"/>
</dbReference>
<organism evidence="1">
    <name type="scientific">marine sediment metagenome</name>
    <dbReference type="NCBI Taxonomy" id="412755"/>
    <lineage>
        <taxon>unclassified sequences</taxon>
        <taxon>metagenomes</taxon>
        <taxon>ecological metagenomes</taxon>
    </lineage>
</organism>
<comment type="caution">
    <text evidence="1">The sequence shown here is derived from an EMBL/GenBank/DDBJ whole genome shotgun (WGS) entry which is preliminary data.</text>
</comment>